<dbReference type="RefSeq" id="WP_129229707.1">
    <property type="nucleotide sequence ID" value="NZ_QYBB01000063.1"/>
</dbReference>
<sequence>MSPHRTLVFCTAHVDDETVWDGRYRRWFDGIAASGIAHDTALMIDDRSGSVPGWSDLTILCEGERERGTSPKMLYRFEQNLGRRSLFDFPGWHRSFTFACRFADRHGFDKVVHVESDTFVISRRLRDYIDAAADDWIALWCSLHGFPEITIQVMAGAGLAAYRTFSDIPHEALVGRPYEGQIPFTRVETGFIGDRYGERLPYVPVDADFVSQAPEADRSYFWWFPTGVGDLSTISEDGASADRYMTLETMAGRTDEPATLTHIAA</sequence>
<accession>A0A4Q2U3B1</accession>
<evidence type="ECO:0000313" key="1">
    <source>
        <dbReference type="EMBL" id="RYC29205.1"/>
    </source>
</evidence>
<reference evidence="1 2" key="2">
    <citation type="submission" date="2019-02" db="EMBL/GenBank/DDBJ databases">
        <title>'Lichenibacterium ramalinii' gen. nov. sp. nov., 'Lichenibacterium minor' gen. nov. sp. nov.</title>
        <authorList>
            <person name="Pankratov T."/>
        </authorList>
    </citation>
    <scope>NUCLEOTIDE SEQUENCE [LARGE SCALE GENOMIC DNA]</scope>
    <source>
        <strain evidence="1 2">RmlP026</strain>
    </source>
</reference>
<dbReference type="AlphaFoldDB" id="A0A4Q2U3B1"/>
<dbReference type="Proteomes" id="UP000290759">
    <property type="component" value="Unassembled WGS sequence"/>
</dbReference>
<dbReference type="OrthoDB" id="8480900at2"/>
<evidence type="ECO:0008006" key="3">
    <source>
        <dbReference type="Google" id="ProtNLM"/>
    </source>
</evidence>
<gene>
    <name evidence="1" type="ORF">D3273_25135</name>
</gene>
<proteinExistence type="predicted"/>
<keyword evidence="2" id="KW-1185">Reference proteome</keyword>
<reference evidence="1 2" key="1">
    <citation type="submission" date="2018-12" db="EMBL/GenBank/DDBJ databases">
        <authorList>
            <person name="Grouzdev D.S."/>
            <person name="Krutkina M.S."/>
        </authorList>
    </citation>
    <scope>NUCLEOTIDE SEQUENCE [LARGE SCALE GENOMIC DNA]</scope>
    <source>
        <strain evidence="1 2">RmlP026</strain>
    </source>
</reference>
<organism evidence="1 2">
    <name type="scientific">Lichenibacterium minor</name>
    <dbReference type="NCBI Taxonomy" id="2316528"/>
    <lineage>
        <taxon>Bacteria</taxon>
        <taxon>Pseudomonadati</taxon>
        <taxon>Pseudomonadota</taxon>
        <taxon>Alphaproteobacteria</taxon>
        <taxon>Hyphomicrobiales</taxon>
        <taxon>Lichenihabitantaceae</taxon>
        <taxon>Lichenibacterium</taxon>
    </lineage>
</organism>
<comment type="caution">
    <text evidence="1">The sequence shown here is derived from an EMBL/GenBank/DDBJ whole genome shotgun (WGS) entry which is preliminary data.</text>
</comment>
<protein>
    <recommendedName>
        <fullName evidence="3">Glycosyltransferase</fullName>
    </recommendedName>
</protein>
<name>A0A4Q2U3B1_9HYPH</name>
<evidence type="ECO:0000313" key="2">
    <source>
        <dbReference type="Proteomes" id="UP000290759"/>
    </source>
</evidence>
<dbReference type="EMBL" id="QYBB01000063">
    <property type="protein sequence ID" value="RYC29205.1"/>
    <property type="molecule type" value="Genomic_DNA"/>
</dbReference>